<organism evidence="2 3">
    <name type="scientific">Streptomyces pactum</name>
    <dbReference type="NCBI Taxonomy" id="68249"/>
    <lineage>
        <taxon>Bacteria</taxon>
        <taxon>Bacillati</taxon>
        <taxon>Actinomycetota</taxon>
        <taxon>Actinomycetes</taxon>
        <taxon>Kitasatosporales</taxon>
        <taxon>Streptomycetaceae</taxon>
        <taxon>Streptomyces</taxon>
    </lineage>
</organism>
<evidence type="ECO:0000256" key="1">
    <source>
        <dbReference type="SAM" id="Phobius"/>
    </source>
</evidence>
<gene>
    <name evidence="2" type="ORF">IHE55_28395</name>
</gene>
<keyword evidence="1" id="KW-0812">Transmembrane</keyword>
<evidence type="ECO:0000313" key="3">
    <source>
        <dbReference type="Proteomes" id="UP000807371"/>
    </source>
</evidence>
<keyword evidence="1" id="KW-0472">Membrane</keyword>
<keyword evidence="3" id="KW-1185">Reference proteome</keyword>
<feature type="transmembrane region" description="Helical" evidence="1">
    <location>
        <begin position="136"/>
        <end position="159"/>
    </location>
</feature>
<name>A0ABS0NTH5_9ACTN</name>
<dbReference type="EMBL" id="JACYXC010000001">
    <property type="protein sequence ID" value="MBH5338496.1"/>
    <property type="molecule type" value="Genomic_DNA"/>
</dbReference>
<sequence length="177" mass="19000">MYTTKALPGVARRTVLAAHAVPLVTLPAALWRLAFAFGLPVSEMPIPHAWQVLYVVGLAVITEGLALLTLGLVRPWGETVPGWIPLLGGRRVHPLAATVPAVLGGLVLAFLLYRAFWSYSMHIGPEGTGTSGQLALLLVCYIPMLFWPPLLIAVALAYYRRRTAPPSAGDALREDAA</sequence>
<evidence type="ECO:0000313" key="2">
    <source>
        <dbReference type="EMBL" id="MBH5338496.1"/>
    </source>
</evidence>
<reference evidence="2 3" key="1">
    <citation type="submission" date="2020-09" db="EMBL/GenBank/DDBJ databases">
        <title>Biosynthesis of the nuclear factor of activated T cells inhibitor NFAT-133 and its congeners in Streptomyces pactum.</title>
        <authorList>
            <person name="Zhou W."/>
            <person name="Posri P."/>
            <person name="Abugrain M.E."/>
            <person name="Weisberg A.J."/>
            <person name="Chang J.H."/>
            <person name="Mahmud T."/>
        </authorList>
    </citation>
    <scope>NUCLEOTIDE SEQUENCE [LARGE SCALE GENOMIC DNA]</scope>
    <source>
        <strain evidence="2 3">ATCC 27456</strain>
    </source>
</reference>
<feature type="transmembrane region" description="Helical" evidence="1">
    <location>
        <begin position="52"/>
        <end position="73"/>
    </location>
</feature>
<proteinExistence type="predicted"/>
<feature type="transmembrane region" description="Helical" evidence="1">
    <location>
        <begin position="94"/>
        <end position="116"/>
    </location>
</feature>
<dbReference type="RefSeq" id="WP_197991652.1">
    <property type="nucleotide sequence ID" value="NZ_JACYXC010000001.1"/>
</dbReference>
<comment type="caution">
    <text evidence="2">The sequence shown here is derived from an EMBL/GenBank/DDBJ whole genome shotgun (WGS) entry which is preliminary data.</text>
</comment>
<dbReference type="Proteomes" id="UP000807371">
    <property type="component" value="Unassembled WGS sequence"/>
</dbReference>
<protein>
    <submittedName>
        <fullName evidence="2">Uncharacterized protein</fullName>
    </submittedName>
</protein>
<keyword evidence="1" id="KW-1133">Transmembrane helix</keyword>
<accession>A0ABS0NTH5</accession>